<evidence type="ECO:0000256" key="1">
    <source>
        <dbReference type="SAM" id="MobiDB-lite"/>
    </source>
</evidence>
<organism evidence="2 3">
    <name type="scientific">Nonomuraea spiralis</name>
    <dbReference type="NCBI Taxonomy" id="46182"/>
    <lineage>
        <taxon>Bacteria</taxon>
        <taxon>Bacillati</taxon>
        <taxon>Actinomycetota</taxon>
        <taxon>Actinomycetes</taxon>
        <taxon>Streptosporangiales</taxon>
        <taxon>Streptosporangiaceae</taxon>
        <taxon>Nonomuraea</taxon>
    </lineage>
</organism>
<name>A0ABV5I8E2_9ACTN</name>
<reference evidence="2 3" key="1">
    <citation type="submission" date="2024-09" db="EMBL/GenBank/DDBJ databases">
        <authorList>
            <person name="Sun Q."/>
            <person name="Mori K."/>
        </authorList>
    </citation>
    <scope>NUCLEOTIDE SEQUENCE [LARGE SCALE GENOMIC DNA]</scope>
    <source>
        <strain evidence="2 3">CCM 3426</strain>
    </source>
</reference>
<dbReference type="RefSeq" id="WP_229823657.1">
    <property type="nucleotide sequence ID" value="NZ_BMRC01000003.1"/>
</dbReference>
<keyword evidence="3" id="KW-1185">Reference proteome</keyword>
<protein>
    <recommendedName>
        <fullName evidence="4">Asp23/Gls24 family envelope stress response protein</fullName>
    </recommendedName>
</protein>
<dbReference type="EMBL" id="JBHMEI010000003">
    <property type="protein sequence ID" value="MFB9200799.1"/>
    <property type="molecule type" value="Genomic_DNA"/>
</dbReference>
<evidence type="ECO:0000313" key="2">
    <source>
        <dbReference type="EMBL" id="MFB9200799.1"/>
    </source>
</evidence>
<dbReference type="Proteomes" id="UP001589647">
    <property type="component" value="Unassembled WGS sequence"/>
</dbReference>
<gene>
    <name evidence="2" type="ORF">ACFFV7_06305</name>
</gene>
<proteinExistence type="predicted"/>
<sequence length="106" mass="10751">MSRPGPTAHAEGDTEAGAKAEAEVLAERVRACPGVAGLSGGPFGTVATYLPGERVMGVSADGDAVTIAVVATLDRPLPETAEDIRRAVSDLAGGRPVNVRIDDVVE</sequence>
<feature type="compositionally biased region" description="Basic and acidic residues" evidence="1">
    <location>
        <begin position="10"/>
        <end position="21"/>
    </location>
</feature>
<accession>A0ABV5I8E2</accession>
<evidence type="ECO:0000313" key="3">
    <source>
        <dbReference type="Proteomes" id="UP001589647"/>
    </source>
</evidence>
<evidence type="ECO:0008006" key="4">
    <source>
        <dbReference type="Google" id="ProtNLM"/>
    </source>
</evidence>
<feature type="region of interest" description="Disordered" evidence="1">
    <location>
        <begin position="1"/>
        <end position="21"/>
    </location>
</feature>
<comment type="caution">
    <text evidence="2">The sequence shown here is derived from an EMBL/GenBank/DDBJ whole genome shotgun (WGS) entry which is preliminary data.</text>
</comment>